<dbReference type="PROSITE" id="PS00463">
    <property type="entry name" value="ZN2_CY6_FUNGAL_1"/>
    <property type="match status" value="1"/>
</dbReference>
<keyword evidence="2" id="KW-0238">DNA-binding</keyword>
<dbReference type="SMART" id="SM00066">
    <property type="entry name" value="GAL4"/>
    <property type="match status" value="1"/>
</dbReference>
<protein>
    <recommendedName>
        <fullName evidence="5">Zn(2)-C6 fungal-type domain-containing protein</fullName>
    </recommendedName>
</protein>
<dbReference type="AlphaFoldDB" id="A0A5N5X514"/>
<dbReference type="InterPro" id="IPR001138">
    <property type="entry name" value="Zn2Cys6_DnaBD"/>
</dbReference>
<dbReference type="GO" id="GO:0009893">
    <property type="term" value="P:positive regulation of metabolic process"/>
    <property type="evidence" value="ECO:0007669"/>
    <property type="project" value="UniProtKB-ARBA"/>
</dbReference>
<feature type="domain" description="Zn(2)-C6 fungal-type" evidence="5">
    <location>
        <begin position="7"/>
        <end position="35"/>
    </location>
</feature>
<proteinExistence type="predicted"/>
<dbReference type="PANTHER" id="PTHR38791">
    <property type="entry name" value="ZN(II)2CYS6 TRANSCRIPTION FACTOR (EUROFUNG)-RELATED-RELATED"/>
    <property type="match status" value="1"/>
</dbReference>
<dbReference type="SUPFAM" id="SSF57701">
    <property type="entry name" value="Zn2/Cys6 DNA-binding domain"/>
    <property type="match status" value="1"/>
</dbReference>
<dbReference type="Proteomes" id="UP000326565">
    <property type="component" value="Unassembled WGS sequence"/>
</dbReference>
<keyword evidence="1" id="KW-0805">Transcription regulation</keyword>
<reference evidence="6 7" key="1">
    <citation type="submission" date="2019-04" db="EMBL/GenBank/DDBJ databases">
        <title>Friends and foes A comparative genomics study of 23 Aspergillus species from section Flavi.</title>
        <authorList>
            <consortium name="DOE Joint Genome Institute"/>
            <person name="Kjaerbolling I."/>
            <person name="Vesth T."/>
            <person name="Frisvad J.C."/>
            <person name="Nybo J.L."/>
            <person name="Theobald S."/>
            <person name="Kildgaard S."/>
            <person name="Isbrandt T."/>
            <person name="Kuo A."/>
            <person name="Sato A."/>
            <person name="Lyhne E.K."/>
            <person name="Kogle M.E."/>
            <person name="Wiebenga A."/>
            <person name="Kun R.S."/>
            <person name="Lubbers R.J."/>
            <person name="Makela M.R."/>
            <person name="Barry K."/>
            <person name="Chovatia M."/>
            <person name="Clum A."/>
            <person name="Daum C."/>
            <person name="Haridas S."/>
            <person name="He G."/>
            <person name="LaButti K."/>
            <person name="Lipzen A."/>
            <person name="Mondo S."/>
            <person name="Riley R."/>
            <person name="Salamov A."/>
            <person name="Simmons B.A."/>
            <person name="Magnuson J.K."/>
            <person name="Henrissat B."/>
            <person name="Mortensen U.H."/>
            <person name="Larsen T.O."/>
            <person name="Devries R.P."/>
            <person name="Grigoriev I.V."/>
            <person name="Machida M."/>
            <person name="Baker S.E."/>
            <person name="Andersen M.R."/>
        </authorList>
    </citation>
    <scope>NUCLEOTIDE SEQUENCE [LARGE SCALE GENOMIC DNA]</scope>
    <source>
        <strain evidence="6 7">CBS 151.66</strain>
    </source>
</reference>
<dbReference type="OrthoDB" id="2991872at2759"/>
<accession>A0A5N5X514</accession>
<gene>
    <name evidence="6" type="ORF">BDV29DRAFT_201039</name>
</gene>
<keyword evidence="7" id="KW-1185">Reference proteome</keyword>
<evidence type="ECO:0000256" key="1">
    <source>
        <dbReference type="ARBA" id="ARBA00023015"/>
    </source>
</evidence>
<evidence type="ECO:0000259" key="5">
    <source>
        <dbReference type="PROSITE" id="PS50048"/>
    </source>
</evidence>
<dbReference type="PROSITE" id="PS50048">
    <property type="entry name" value="ZN2_CY6_FUNGAL_2"/>
    <property type="match status" value="1"/>
</dbReference>
<keyword evidence="3" id="KW-0804">Transcription</keyword>
<dbReference type="InterPro" id="IPR053175">
    <property type="entry name" value="DHMBA_Reg_Transcription_Factor"/>
</dbReference>
<dbReference type="Pfam" id="PF00172">
    <property type="entry name" value="Zn_clus"/>
    <property type="match status" value="1"/>
</dbReference>
<evidence type="ECO:0000256" key="4">
    <source>
        <dbReference type="ARBA" id="ARBA00023242"/>
    </source>
</evidence>
<evidence type="ECO:0000256" key="2">
    <source>
        <dbReference type="ARBA" id="ARBA00023125"/>
    </source>
</evidence>
<organism evidence="6 7">
    <name type="scientific">Aspergillus leporis</name>
    <dbReference type="NCBI Taxonomy" id="41062"/>
    <lineage>
        <taxon>Eukaryota</taxon>
        <taxon>Fungi</taxon>
        <taxon>Dikarya</taxon>
        <taxon>Ascomycota</taxon>
        <taxon>Pezizomycotina</taxon>
        <taxon>Eurotiomycetes</taxon>
        <taxon>Eurotiomycetidae</taxon>
        <taxon>Eurotiales</taxon>
        <taxon>Aspergillaceae</taxon>
        <taxon>Aspergillus</taxon>
        <taxon>Aspergillus subgen. Circumdati</taxon>
    </lineage>
</organism>
<dbReference type="GO" id="GO:0003677">
    <property type="term" value="F:DNA binding"/>
    <property type="evidence" value="ECO:0007669"/>
    <property type="project" value="UniProtKB-KW"/>
</dbReference>
<keyword evidence="4" id="KW-0539">Nucleus</keyword>
<evidence type="ECO:0000313" key="7">
    <source>
        <dbReference type="Proteomes" id="UP000326565"/>
    </source>
</evidence>
<sequence>MPFPSSGCQTCRDRRIKCDKTKPICQRCIKSQRTCCGMGDQQVWHAENAYASRQKKRPRGPRSTRMDVVIPSHVSIDLKACAITYYIHNYLHDPQGIPDIVKDVVRACLPILPATPWCSVLDLAVSSLALAVFSRTQHYPQAAIEASTTYHQLLQVTQTAINRVNPGNIDACLLAIFFMGRYEDAVLHPDHTALSRPSFPSFSHHDGALAILKLWNDRLSRDQPATKVIQHTRRGSIRSALMRKTNLPEWVRDGRFYGEHGLELEYGRVLVWLVNLRHRLWTITDEIASVQHLSPDLTSRVDQLNNEALHLDEELEACISHVPHTWNDLQVHTLSNTDLPSWPSSDFYSPTIYTYSNPAYAALWGQYHATRLITKNTRLRILALFNTRDLASEQQFVSQMQAISDNLASVIPFCLRRFKAIQDSTSSSHSPIILNLNEEIKPSDATLVIWPLTIASSLKYMDVEQKRWFKGQLARIGKLVGFGILESAASDQWLEL</sequence>
<evidence type="ECO:0000313" key="6">
    <source>
        <dbReference type="EMBL" id="KAB8075187.1"/>
    </source>
</evidence>
<dbReference type="EMBL" id="ML732198">
    <property type="protein sequence ID" value="KAB8075187.1"/>
    <property type="molecule type" value="Genomic_DNA"/>
</dbReference>
<name>A0A5N5X514_9EURO</name>
<dbReference type="GO" id="GO:0008270">
    <property type="term" value="F:zinc ion binding"/>
    <property type="evidence" value="ECO:0007669"/>
    <property type="project" value="InterPro"/>
</dbReference>
<dbReference type="InterPro" id="IPR036864">
    <property type="entry name" value="Zn2-C6_fun-type_DNA-bd_sf"/>
</dbReference>
<dbReference type="CDD" id="cd00067">
    <property type="entry name" value="GAL4"/>
    <property type="match status" value="1"/>
</dbReference>
<evidence type="ECO:0000256" key="3">
    <source>
        <dbReference type="ARBA" id="ARBA00023163"/>
    </source>
</evidence>
<dbReference type="GO" id="GO:0000981">
    <property type="term" value="F:DNA-binding transcription factor activity, RNA polymerase II-specific"/>
    <property type="evidence" value="ECO:0007669"/>
    <property type="project" value="InterPro"/>
</dbReference>
<dbReference type="Gene3D" id="4.10.240.10">
    <property type="entry name" value="Zn(2)-C6 fungal-type DNA-binding domain"/>
    <property type="match status" value="1"/>
</dbReference>